<name>A0A0E3PM21_9EURY</name>
<dbReference type="EMBL" id="CP009508">
    <property type="protein sequence ID" value="AKB36483.1"/>
    <property type="molecule type" value="Genomic_DNA"/>
</dbReference>
<accession>A0A0E3PM21</accession>
<evidence type="ECO:0000313" key="2">
    <source>
        <dbReference type="Proteomes" id="UP000033123"/>
    </source>
</evidence>
<sequence length="44" mass="5229">MEDRLIAKEIKKVSSSNMRGFQSQEKYNSFSIYLYSHFGYKDDS</sequence>
<dbReference type="HOGENOM" id="CLU_3210814_0_0_2"/>
<reference evidence="1 2" key="1">
    <citation type="submission" date="2014-07" db="EMBL/GenBank/DDBJ databases">
        <title>Methanogenic archaea and the global carbon cycle.</title>
        <authorList>
            <person name="Henriksen J.R."/>
            <person name="Luke J."/>
            <person name="Reinhart S."/>
            <person name="Benedict M.N."/>
            <person name="Youngblut N.D."/>
            <person name="Metcalf M.E."/>
            <person name="Whitaker R.J."/>
            <person name="Metcalf W.W."/>
        </authorList>
    </citation>
    <scope>NUCLEOTIDE SEQUENCE [LARGE SCALE GENOMIC DNA]</scope>
    <source>
        <strain evidence="1 2">C2J</strain>
    </source>
</reference>
<protein>
    <submittedName>
        <fullName evidence="1">Mobile element protein</fullName>
    </submittedName>
</protein>
<gene>
    <name evidence="1" type="ORF">MSSAC_1893</name>
</gene>
<dbReference type="STRING" id="1434118.MSSAC_1893"/>
<evidence type="ECO:0000313" key="1">
    <source>
        <dbReference type="EMBL" id="AKB36483.1"/>
    </source>
</evidence>
<proteinExistence type="predicted"/>
<dbReference type="KEGG" id="msj:MSSAC_1893"/>
<dbReference type="AlphaFoldDB" id="A0A0E3PM21"/>
<dbReference type="PATRIC" id="fig|1434118.4.peg.2411"/>
<organism evidence="1 2">
    <name type="scientific">Methanosarcina siciliae C2J</name>
    <dbReference type="NCBI Taxonomy" id="1434118"/>
    <lineage>
        <taxon>Archaea</taxon>
        <taxon>Methanobacteriati</taxon>
        <taxon>Methanobacteriota</taxon>
        <taxon>Stenosarchaea group</taxon>
        <taxon>Methanomicrobia</taxon>
        <taxon>Methanosarcinales</taxon>
        <taxon>Methanosarcinaceae</taxon>
        <taxon>Methanosarcina</taxon>
    </lineage>
</organism>
<dbReference type="Proteomes" id="UP000033123">
    <property type="component" value="Chromosome"/>
</dbReference>